<reference evidence="1" key="2">
    <citation type="journal article" date="2019" name="Gigascience">
        <title>High-quality Schistosoma haematobium genome achieved by single-molecule and long-range sequencing.</title>
        <authorList>
            <person name="Stroehlein A.J."/>
            <person name="Korhonen P.K."/>
            <person name="Chong T.M."/>
            <person name="Lim Y.L."/>
            <person name="Chan K.G."/>
            <person name="Webster B."/>
            <person name="Rollinson D."/>
            <person name="Brindley P.J."/>
            <person name="Gasser R.B."/>
            <person name="Young N.D."/>
        </authorList>
    </citation>
    <scope>NUCLEOTIDE SEQUENCE</scope>
</reference>
<protein>
    <submittedName>
        <fullName evidence="1">Uncharacterized protein</fullName>
    </submittedName>
</protein>
<organism evidence="1 2">
    <name type="scientific">Schistosoma haematobium</name>
    <name type="common">Blood fluke</name>
    <dbReference type="NCBI Taxonomy" id="6185"/>
    <lineage>
        <taxon>Eukaryota</taxon>
        <taxon>Metazoa</taxon>
        <taxon>Spiralia</taxon>
        <taxon>Lophotrochozoa</taxon>
        <taxon>Platyhelminthes</taxon>
        <taxon>Trematoda</taxon>
        <taxon>Digenea</taxon>
        <taxon>Strigeidida</taxon>
        <taxon>Schistosomatoidea</taxon>
        <taxon>Schistosomatidae</taxon>
        <taxon>Schistosoma</taxon>
    </lineage>
</organism>
<dbReference type="EMBL" id="AMPZ03000001">
    <property type="protein sequence ID" value="KAH9595216.1"/>
    <property type="molecule type" value="Genomic_DNA"/>
</dbReference>
<dbReference type="GeneID" id="75576528"/>
<dbReference type="Proteomes" id="UP000471633">
    <property type="component" value="Unassembled WGS sequence"/>
</dbReference>
<name>A0A922S5S6_SCHHA</name>
<reference evidence="1" key="1">
    <citation type="journal article" date="2012" name="Nat. Genet.">
        <title>Whole-genome sequence of Schistosoma haematobium.</title>
        <authorList>
            <person name="Young N.D."/>
            <person name="Jex A.R."/>
            <person name="Li B."/>
            <person name="Liu S."/>
            <person name="Yang L."/>
            <person name="Xiong Z."/>
            <person name="Li Y."/>
            <person name="Cantacessi C."/>
            <person name="Hall R.S."/>
            <person name="Xu X."/>
            <person name="Chen F."/>
            <person name="Wu X."/>
            <person name="Zerlotini A."/>
            <person name="Oliveira G."/>
            <person name="Hofmann A."/>
            <person name="Zhang G."/>
            <person name="Fang X."/>
            <person name="Kang Y."/>
            <person name="Campbell B.E."/>
            <person name="Loukas A."/>
            <person name="Ranganathan S."/>
            <person name="Rollinson D."/>
            <person name="Rinaldi G."/>
            <person name="Brindley P.J."/>
            <person name="Yang H."/>
            <person name="Wang J."/>
            <person name="Wang J."/>
            <person name="Gasser R.B."/>
        </authorList>
    </citation>
    <scope>NUCLEOTIDE SEQUENCE</scope>
</reference>
<dbReference type="CTD" id="75576528"/>
<sequence length="102" mass="11191">MGYFDEDFPATFLRYENSVIPKTSLNFGAFVSYCSLSNVGRLDLLKVIDIVAFLFVTVQCHKSHGLGKLDQFQFSFSLGRTGGSMAYVSPGNGGLSVDPTFF</sequence>
<evidence type="ECO:0000313" key="2">
    <source>
        <dbReference type="Proteomes" id="UP000471633"/>
    </source>
</evidence>
<dbReference type="RefSeq" id="XP_051074185.1">
    <property type="nucleotide sequence ID" value="XM_051208437.1"/>
</dbReference>
<reference evidence="1" key="4">
    <citation type="journal article" date="2022" name="PLoS Pathog.">
        <title>Chromosome-level genome of Schistosoma haematobium underpins genome-wide explorations of molecular variation.</title>
        <authorList>
            <person name="Stroehlein A.J."/>
            <person name="Korhonen P.K."/>
            <person name="Lee V.V."/>
            <person name="Ralph S.A."/>
            <person name="Mentink-Kane M."/>
            <person name="You H."/>
            <person name="McManus D.P."/>
            <person name="Tchuente L.T."/>
            <person name="Stothard J.R."/>
            <person name="Kaur P."/>
            <person name="Dudchenko O."/>
            <person name="Aiden E.L."/>
            <person name="Yang B."/>
            <person name="Yang H."/>
            <person name="Emery A.M."/>
            <person name="Webster B.L."/>
            <person name="Brindley P.J."/>
            <person name="Rollinson D."/>
            <person name="Chang B.C.H."/>
            <person name="Gasser R.B."/>
            <person name="Young N.D."/>
        </authorList>
    </citation>
    <scope>NUCLEOTIDE SEQUENCE</scope>
</reference>
<proteinExistence type="predicted"/>
<evidence type="ECO:0000313" key="1">
    <source>
        <dbReference type="EMBL" id="KAH9595216.1"/>
    </source>
</evidence>
<reference evidence="1" key="3">
    <citation type="submission" date="2021-06" db="EMBL/GenBank/DDBJ databases">
        <title>Chromosome-level genome assembly for S. haematobium.</title>
        <authorList>
            <person name="Stroehlein A.J."/>
        </authorList>
    </citation>
    <scope>NUCLEOTIDE SEQUENCE</scope>
</reference>
<accession>A0A922S5S6</accession>
<gene>
    <name evidence="1" type="ORF">MS3_00000820</name>
</gene>
<dbReference type="KEGG" id="shx:MS3_00000820"/>
<comment type="caution">
    <text evidence="1">The sequence shown here is derived from an EMBL/GenBank/DDBJ whole genome shotgun (WGS) entry which is preliminary data.</text>
</comment>
<keyword evidence="2" id="KW-1185">Reference proteome</keyword>
<dbReference type="AlphaFoldDB" id="A0A922S5S6"/>